<sequence length="706" mass="81830">MKGTQSSLLTVRMQQKPTMHSARSTMNDNYLENGEEGAAAAANATVDSILKQVLSEEAHLLNASNSSMEQLDQVKCSRIVVAEDLVMDPRLLAWNRVLEQRRRLQKRIERETGKRPEDVLFNRPTTIDEASKRMILRVLDTADRSRPQVRVQEDSMLGTLKARCEPELCREIRELYAAKPQLQPVEFVGLPQVTQEELTATATATESQWHRSEILGQRIQVNKQSIQNVLEFAPELEKLQIVPTNVETHTKMDPITMIGVDHMQAISEDSTQEDDEDSEAEMDAILQEWEEEDGPADIEVTTATKEVGKEQVEVTDLDEYQTTDGVMINGCLYDYREMKGPNRKGIQLLLKCDPHQRVVKTLVDIQNLSQKLLHVYWASRNRSRTDHQPMEGELVFDRCEFILEPKSRRQIRVLYHPQVVGLTTQRWSLCLVKSPVCGTRRLMVIIQGMCTMPDPYLRRLQNHRQVPGDKQQLRQANSILKVQASLAPIIENPPLMCPYQRILDERELFNSENPSYRCERYADLEALKDLYALAKKPRDRPWDLSIESLRRSISRRETRLLRESLHNKLVDLLQPMKCNRGEALIRMEHNPERDRACFIYVRGTISSAIEEWEKMALGLDEQFFKMELLRQQRKEQENKEMEENPRKTLQFQDLLELPEELKTIENVSRRTRSNKYLKDSLYMHTYNLLCDAAEDIVSVIESTSHL</sequence>
<dbReference type="Proteomes" id="UP001652661">
    <property type="component" value="Chromosome 2L"/>
</dbReference>
<evidence type="ECO:0000313" key="1">
    <source>
        <dbReference type="Proteomes" id="UP001652661"/>
    </source>
</evidence>
<reference evidence="1" key="1">
    <citation type="submission" date="2025-05" db="UniProtKB">
        <authorList>
            <consortium name="RefSeq"/>
        </authorList>
    </citation>
    <scope>NUCLEOTIDE SEQUENCE [LARGE SCALE GENOMIC DNA]</scope>
    <source>
        <strain evidence="1">14028-0561.14</strain>
    </source>
</reference>
<keyword evidence="1" id="KW-1185">Reference proteome</keyword>
<reference evidence="2" key="2">
    <citation type="submission" date="2025-08" db="UniProtKB">
        <authorList>
            <consortium name="RefSeq"/>
        </authorList>
    </citation>
    <scope>IDENTIFICATION</scope>
    <source>
        <strain evidence="2">14028-0561.14</strain>
        <tissue evidence="2">Whole fly</tissue>
    </source>
</reference>
<gene>
    <name evidence="2" type="primary">LOC108081327</name>
</gene>
<organism evidence="1 2">
    <name type="scientific">Drosophila kikkawai</name>
    <name type="common">Fruit fly</name>
    <dbReference type="NCBI Taxonomy" id="30033"/>
    <lineage>
        <taxon>Eukaryota</taxon>
        <taxon>Metazoa</taxon>
        <taxon>Ecdysozoa</taxon>
        <taxon>Arthropoda</taxon>
        <taxon>Hexapoda</taxon>
        <taxon>Insecta</taxon>
        <taxon>Pterygota</taxon>
        <taxon>Neoptera</taxon>
        <taxon>Endopterygota</taxon>
        <taxon>Diptera</taxon>
        <taxon>Brachycera</taxon>
        <taxon>Muscomorpha</taxon>
        <taxon>Ephydroidea</taxon>
        <taxon>Drosophilidae</taxon>
        <taxon>Drosophila</taxon>
        <taxon>Sophophora</taxon>
    </lineage>
</organism>
<dbReference type="Pfam" id="PF14646">
    <property type="entry name" value="MYCBPAP"/>
    <property type="match status" value="1"/>
</dbReference>
<dbReference type="AlphaFoldDB" id="A0A6P4JAA8"/>
<dbReference type="InterPro" id="IPR032707">
    <property type="entry name" value="MYCBPAP"/>
</dbReference>
<protein>
    <recommendedName>
        <fullName evidence="3">MYCBP-associated protein</fullName>
    </recommendedName>
</protein>
<dbReference type="OrthoDB" id="10263316at2759"/>
<evidence type="ECO:0008006" key="3">
    <source>
        <dbReference type="Google" id="ProtNLM"/>
    </source>
</evidence>
<dbReference type="RefSeq" id="XP_017031954.1">
    <property type="nucleotide sequence ID" value="XM_017176465.3"/>
</dbReference>
<accession>A0A6P4JAA8</accession>
<dbReference type="GeneID" id="108081327"/>
<evidence type="ECO:0000313" key="2">
    <source>
        <dbReference type="RefSeq" id="XP_017031954.1"/>
    </source>
</evidence>
<name>A0A6P4JAA8_DROKI</name>
<proteinExistence type="predicted"/>